<evidence type="ECO:0000313" key="1">
    <source>
        <dbReference type="EMBL" id="KAJ9069991.1"/>
    </source>
</evidence>
<accession>A0ACC2T5X8</accession>
<keyword evidence="2" id="KW-1185">Reference proteome</keyword>
<proteinExistence type="predicted"/>
<evidence type="ECO:0000313" key="2">
    <source>
        <dbReference type="Proteomes" id="UP001165960"/>
    </source>
</evidence>
<reference evidence="1" key="1">
    <citation type="submission" date="2022-04" db="EMBL/GenBank/DDBJ databases">
        <title>Genome of the entomopathogenic fungus Entomophthora muscae.</title>
        <authorList>
            <person name="Elya C."/>
            <person name="Lovett B.R."/>
            <person name="Lee E."/>
            <person name="Macias A.M."/>
            <person name="Hajek A.E."/>
            <person name="De Bivort B.L."/>
            <person name="Kasson M.T."/>
            <person name="De Fine Licht H.H."/>
            <person name="Stajich J.E."/>
        </authorList>
    </citation>
    <scope>NUCLEOTIDE SEQUENCE</scope>
    <source>
        <strain evidence="1">Berkeley</strain>
    </source>
</reference>
<protein>
    <submittedName>
        <fullName evidence="1">Uncharacterized protein</fullName>
    </submittedName>
</protein>
<dbReference type="EMBL" id="QTSX02003598">
    <property type="protein sequence ID" value="KAJ9069991.1"/>
    <property type="molecule type" value="Genomic_DNA"/>
</dbReference>
<gene>
    <name evidence="1" type="ORF">DSO57_1013095</name>
</gene>
<sequence length="61" mass="7122">MWITAINDIPTPDLDAFLAAVKDLPDNTYVRVRIITFDNIPSVLSIKTNRHYWYSCFLSLY</sequence>
<name>A0ACC2T5X8_9FUNG</name>
<comment type="caution">
    <text evidence="1">The sequence shown here is derived from an EMBL/GenBank/DDBJ whole genome shotgun (WGS) entry which is preliminary data.</text>
</comment>
<organism evidence="1 2">
    <name type="scientific">Entomophthora muscae</name>
    <dbReference type="NCBI Taxonomy" id="34485"/>
    <lineage>
        <taxon>Eukaryota</taxon>
        <taxon>Fungi</taxon>
        <taxon>Fungi incertae sedis</taxon>
        <taxon>Zoopagomycota</taxon>
        <taxon>Entomophthoromycotina</taxon>
        <taxon>Entomophthoromycetes</taxon>
        <taxon>Entomophthorales</taxon>
        <taxon>Entomophthoraceae</taxon>
        <taxon>Entomophthora</taxon>
    </lineage>
</organism>
<dbReference type="Proteomes" id="UP001165960">
    <property type="component" value="Unassembled WGS sequence"/>
</dbReference>